<reference evidence="1 2" key="1">
    <citation type="submission" date="2015-01" db="EMBL/GenBank/DDBJ databases">
        <title>Vibrio sp. C1 JCM 19231 whole genome shotgun sequence.</title>
        <authorList>
            <person name="Sawabe T."/>
            <person name="Meirelles P."/>
            <person name="Feng G."/>
            <person name="Sayaka M."/>
            <person name="Hattori M."/>
            <person name="Ohkuma M."/>
        </authorList>
    </citation>
    <scope>NUCLEOTIDE SEQUENCE [LARGE SCALE GENOMIC DNA]</scope>
    <source>
        <strain evidence="2">JCM 19231</strain>
    </source>
</reference>
<comment type="caution">
    <text evidence="1">The sequence shown here is derived from an EMBL/GenBank/DDBJ whole genome shotgun (WGS) entry which is preliminary data.</text>
</comment>
<evidence type="ECO:0000313" key="2">
    <source>
        <dbReference type="Proteomes" id="UP000031671"/>
    </source>
</evidence>
<organism evidence="1 2">
    <name type="scientific">Vibrio ishigakensis</name>
    <dbReference type="NCBI Taxonomy" id="1481914"/>
    <lineage>
        <taxon>Bacteria</taxon>
        <taxon>Pseudomonadati</taxon>
        <taxon>Pseudomonadota</taxon>
        <taxon>Gammaproteobacteria</taxon>
        <taxon>Vibrionales</taxon>
        <taxon>Vibrionaceae</taxon>
        <taxon>Vibrio</taxon>
    </lineage>
</organism>
<name>A0A0B8NX20_9VIBR</name>
<dbReference type="AlphaFoldDB" id="A0A0B8NX20"/>
<dbReference type="Proteomes" id="UP000031671">
    <property type="component" value="Unassembled WGS sequence"/>
</dbReference>
<gene>
    <name evidence="1" type="ORF">JCM19231_1220</name>
</gene>
<proteinExistence type="predicted"/>
<protein>
    <submittedName>
        <fullName evidence="1">Uncharacterized protein</fullName>
    </submittedName>
</protein>
<sequence length="51" mass="5803">MKHRGVIGLSQALKAGLQGNSNYLREYVQTHHSIQIMTQKYAQLAVKKEYA</sequence>
<dbReference type="EMBL" id="BBRZ01000088">
    <property type="protein sequence ID" value="GAM58461.1"/>
    <property type="molecule type" value="Genomic_DNA"/>
</dbReference>
<keyword evidence="2" id="KW-1185">Reference proteome</keyword>
<accession>A0A0B8NX20</accession>
<reference evidence="1 2" key="2">
    <citation type="submission" date="2015-01" db="EMBL/GenBank/DDBJ databases">
        <authorList>
            <consortium name="NBRP consortium"/>
            <person name="Sawabe T."/>
            <person name="Meirelles P."/>
            <person name="Feng G."/>
            <person name="Sayaka M."/>
            <person name="Hattori M."/>
            <person name="Ohkuma M."/>
        </authorList>
    </citation>
    <scope>NUCLEOTIDE SEQUENCE [LARGE SCALE GENOMIC DNA]</scope>
    <source>
        <strain evidence="2">JCM 19231</strain>
    </source>
</reference>
<evidence type="ECO:0000313" key="1">
    <source>
        <dbReference type="EMBL" id="GAM58461.1"/>
    </source>
</evidence>